<dbReference type="AlphaFoldDB" id="A0AAU3GR56"/>
<organism evidence="2">
    <name type="scientific">Streptomyces sp. NBC_01401</name>
    <dbReference type="NCBI Taxonomy" id="2903854"/>
    <lineage>
        <taxon>Bacteria</taxon>
        <taxon>Bacillati</taxon>
        <taxon>Actinomycetota</taxon>
        <taxon>Actinomycetes</taxon>
        <taxon>Kitasatosporales</taxon>
        <taxon>Streptomycetaceae</taxon>
        <taxon>Streptomyces</taxon>
    </lineage>
</organism>
<dbReference type="Gene3D" id="3.40.140.10">
    <property type="entry name" value="Cytidine Deaminase, domain 2"/>
    <property type="match status" value="1"/>
</dbReference>
<dbReference type="PANTHER" id="PTHR11079">
    <property type="entry name" value="CYTOSINE DEAMINASE FAMILY MEMBER"/>
    <property type="match status" value="1"/>
</dbReference>
<proteinExistence type="predicted"/>
<feature type="domain" description="CMP/dCMP-type deaminase" evidence="1">
    <location>
        <begin position="20"/>
        <end position="144"/>
    </location>
</feature>
<dbReference type="PROSITE" id="PS51747">
    <property type="entry name" value="CYT_DCMP_DEAMINASES_2"/>
    <property type="match status" value="1"/>
</dbReference>
<dbReference type="SUPFAM" id="SSF53927">
    <property type="entry name" value="Cytidine deaminase-like"/>
    <property type="match status" value="1"/>
</dbReference>
<evidence type="ECO:0000259" key="1">
    <source>
        <dbReference type="PROSITE" id="PS51747"/>
    </source>
</evidence>
<gene>
    <name evidence="2" type="ORF">OG626_08405</name>
</gene>
<dbReference type="InterPro" id="IPR016193">
    <property type="entry name" value="Cytidine_deaminase-like"/>
</dbReference>
<dbReference type="Pfam" id="PF00383">
    <property type="entry name" value="dCMP_cyt_deam_1"/>
    <property type="match status" value="1"/>
</dbReference>
<dbReference type="CDD" id="cd01285">
    <property type="entry name" value="nucleoside_deaminase"/>
    <property type="match status" value="1"/>
</dbReference>
<sequence>MADDHDLPQDDGGRAAGVTEADLTYLRRCVELAAEAVDAGDWPFGSVLVDADGKILAEDRNRESTTGDPTKHPEFELARWAATHLSPEDRAAATVYTSGEHCPMCAAAHGWVGLGRIVYASSSQQARDWKAEWGAPITSPLSPLSIREVVPAQETAGPVPELAAQVKALALRARTAS</sequence>
<dbReference type="EMBL" id="CP109535">
    <property type="protein sequence ID" value="WTY94916.1"/>
    <property type="molecule type" value="Genomic_DNA"/>
</dbReference>
<reference evidence="2" key="1">
    <citation type="submission" date="2022-10" db="EMBL/GenBank/DDBJ databases">
        <title>The complete genomes of actinobacterial strains from the NBC collection.</title>
        <authorList>
            <person name="Joergensen T.S."/>
            <person name="Alvarez Arevalo M."/>
            <person name="Sterndorff E.B."/>
            <person name="Faurdal D."/>
            <person name="Vuksanovic O."/>
            <person name="Mourched A.-S."/>
            <person name="Charusanti P."/>
            <person name="Shaw S."/>
            <person name="Blin K."/>
            <person name="Weber T."/>
        </authorList>
    </citation>
    <scope>NUCLEOTIDE SEQUENCE</scope>
    <source>
        <strain evidence="2">NBC_01401</strain>
    </source>
</reference>
<dbReference type="PANTHER" id="PTHR11079:SF179">
    <property type="entry name" value="TRNA(ADENINE(34)) DEAMINASE, CHLOROPLASTIC"/>
    <property type="match status" value="1"/>
</dbReference>
<protein>
    <submittedName>
        <fullName evidence="2">Nucleoside deaminase</fullName>
    </submittedName>
</protein>
<dbReference type="GO" id="GO:0003824">
    <property type="term" value="F:catalytic activity"/>
    <property type="evidence" value="ECO:0007669"/>
    <property type="project" value="InterPro"/>
</dbReference>
<evidence type="ECO:0000313" key="2">
    <source>
        <dbReference type="EMBL" id="WTY94916.1"/>
    </source>
</evidence>
<accession>A0AAU3GR56</accession>
<dbReference type="InterPro" id="IPR002125">
    <property type="entry name" value="CMP_dCMP_dom"/>
</dbReference>
<name>A0AAU3GR56_9ACTN</name>